<dbReference type="RefSeq" id="WP_140722813.1">
    <property type="nucleotide sequence ID" value="NZ_BNBA01000008.1"/>
</dbReference>
<dbReference type="Pfam" id="PF05656">
    <property type="entry name" value="DUF805"/>
    <property type="match status" value="1"/>
</dbReference>
<reference evidence="2" key="1">
    <citation type="journal article" date="2014" name="Int. J. Syst. Evol. Microbiol.">
        <title>Complete genome sequence of Corynebacterium casei LMG S-19264T (=DSM 44701T), isolated from a smear-ripened cheese.</title>
        <authorList>
            <consortium name="US DOE Joint Genome Institute (JGI-PGF)"/>
            <person name="Walter F."/>
            <person name="Albersmeier A."/>
            <person name="Kalinowski J."/>
            <person name="Ruckert C."/>
        </authorList>
    </citation>
    <scope>NUCLEOTIDE SEQUENCE</scope>
    <source>
        <strain evidence="2">JCM 13306</strain>
    </source>
</reference>
<keyword evidence="3" id="KW-1185">Reference proteome</keyword>
<feature type="transmembrane region" description="Helical" evidence="1">
    <location>
        <begin position="23"/>
        <end position="47"/>
    </location>
</feature>
<organism evidence="2 3">
    <name type="scientific">Xanthomonas boreopolis</name>
    <dbReference type="NCBI Taxonomy" id="86183"/>
    <lineage>
        <taxon>Bacteria</taxon>
        <taxon>Pseudomonadati</taxon>
        <taxon>Pseudomonadota</taxon>
        <taxon>Gammaproteobacteria</taxon>
        <taxon>Lysobacterales</taxon>
        <taxon>Lysobacteraceae</taxon>
        <taxon>Xanthomonas</taxon>
    </lineage>
</organism>
<dbReference type="Proteomes" id="UP000623958">
    <property type="component" value="Unassembled WGS sequence"/>
</dbReference>
<evidence type="ECO:0000256" key="1">
    <source>
        <dbReference type="SAM" id="Phobius"/>
    </source>
</evidence>
<keyword evidence="1" id="KW-0812">Transmembrane</keyword>
<feature type="transmembrane region" description="Helical" evidence="1">
    <location>
        <begin position="91"/>
        <end position="111"/>
    </location>
</feature>
<protein>
    <submittedName>
        <fullName evidence="2">Membrane protein</fullName>
    </submittedName>
</protein>
<proteinExistence type="predicted"/>
<dbReference type="InterPro" id="IPR008523">
    <property type="entry name" value="DUF805"/>
</dbReference>
<dbReference type="EMBL" id="BNBA01000008">
    <property type="protein sequence ID" value="GHH51425.1"/>
    <property type="molecule type" value="Genomic_DNA"/>
</dbReference>
<comment type="caution">
    <text evidence="2">The sequence shown here is derived from an EMBL/GenBank/DDBJ whole genome shotgun (WGS) entry which is preliminary data.</text>
</comment>
<evidence type="ECO:0000313" key="3">
    <source>
        <dbReference type="Proteomes" id="UP000623958"/>
    </source>
</evidence>
<dbReference type="AlphaFoldDB" id="A0A919F6W4"/>
<sequence>MDWMLMPLKRYADFNGRSRRKEYWMFMLFYTLVVMALGILAVIGGVAGGSEGKMGPLGVFVLVVLGLFVLAMIVPSIAVSVRRFHDQGKSGWFYLLSLIPYVGGFIVLVFMCFEGTPGPNMYGPDPKQG</sequence>
<dbReference type="GO" id="GO:0005886">
    <property type="term" value="C:plasma membrane"/>
    <property type="evidence" value="ECO:0007669"/>
    <property type="project" value="TreeGrafter"/>
</dbReference>
<name>A0A919F6W4_9XANT</name>
<gene>
    <name evidence="2" type="ORF">GCM10009090_13680</name>
</gene>
<dbReference type="PANTHER" id="PTHR34980">
    <property type="entry name" value="INNER MEMBRANE PROTEIN-RELATED-RELATED"/>
    <property type="match status" value="1"/>
</dbReference>
<feature type="transmembrane region" description="Helical" evidence="1">
    <location>
        <begin position="59"/>
        <end position="79"/>
    </location>
</feature>
<keyword evidence="1" id="KW-1133">Transmembrane helix</keyword>
<accession>A0A919F6W4</accession>
<evidence type="ECO:0000313" key="2">
    <source>
        <dbReference type="EMBL" id="GHH51425.1"/>
    </source>
</evidence>
<reference evidence="2" key="2">
    <citation type="submission" date="2020-09" db="EMBL/GenBank/DDBJ databases">
        <authorList>
            <person name="Sun Q."/>
            <person name="Ohkuma M."/>
        </authorList>
    </citation>
    <scope>NUCLEOTIDE SEQUENCE</scope>
    <source>
        <strain evidence="2">JCM 13306</strain>
    </source>
</reference>
<dbReference type="PANTHER" id="PTHR34980:SF2">
    <property type="entry name" value="INNER MEMBRANE PROTEIN YHAH-RELATED"/>
    <property type="match status" value="1"/>
</dbReference>
<keyword evidence="1" id="KW-0472">Membrane</keyword>